<dbReference type="PANTHER" id="PTHR46796:SF6">
    <property type="entry name" value="ARAC SUBFAMILY"/>
    <property type="match status" value="1"/>
</dbReference>
<name>A0A239ESQ7_9ACTN</name>
<dbReference type="SUPFAM" id="SSF46689">
    <property type="entry name" value="Homeodomain-like"/>
    <property type="match status" value="1"/>
</dbReference>
<evidence type="ECO:0000256" key="2">
    <source>
        <dbReference type="ARBA" id="ARBA00023125"/>
    </source>
</evidence>
<accession>A0A239ESQ7</accession>
<dbReference type="InterPro" id="IPR035418">
    <property type="entry name" value="AraC-bd_2"/>
</dbReference>
<protein>
    <submittedName>
        <fullName evidence="5">Transcriptional regulator, AraC family</fullName>
    </submittedName>
</protein>
<dbReference type="GO" id="GO:0003700">
    <property type="term" value="F:DNA-binding transcription factor activity"/>
    <property type="evidence" value="ECO:0007669"/>
    <property type="project" value="InterPro"/>
</dbReference>
<dbReference type="Gene3D" id="1.10.10.60">
    <property type="entry name" value="Homeodomain-like"/>
    <property type="match status" value="1"/>
</dbReference>
<organism evidence="5 6">
    <name type="scientific">Streptosporangium subroseum</name>
    <dbReference type="NCBI Taxonomy" id="106412"/>
    <lineage>
        <taxon>Bacteria</taxon>
        <taxon>Bacillati</taxon>
        <taxon>Actinomycetota</taxon>
        <taxon>Actinomycetes</taxon>
        <taxon>Streptosporangiales</taxon>
        <taxon>Streptosporangiaceae</taxon>
        <taxon>Streptosporangium</taxon>
    </lineage>
</organism>
<dbReference type="GO" id="GO:0043565">
    <property type="term" value="F:sequence-specific DNA binding"/>
    <property type="evidence" value="ECO:0007669"/>
    <property type="project" value="InterPro"/>
</dbReference>
<dbReference type="PROSITE" id="PS01124">
    <property type="entry name" value="HTH_ARAC_FAMILY_2"/>
    <property type="match status" value="1"/>
</dbReference>
<dbReference type="InterPro" id="IPR050204">
    <property type="entry name" value="AraC_XylS_family_regulators"/>
</dbReference>
<keyword evidence="2" id="KW-0238">DNA-binding</keyword>
<dbReference type="InterPro" id="IPR009057">
    <property type="entry name" value="Homeodomain-like_sf"/>
</dbReference>
<dbReference type="AlphaFoldDB" id="A0A239ESQ7"/>
<dbReference type="EMBL" id="FZOD01000010">
    <property type="protein sequence ID" value="SNS47667.1"/>
    <property type="molecule type" value="Genomic_DNA"/>
</dbReference>
<evidence type="ECO:0000256" key="3">
    <source>
        <dbReference type="ARBA" id="ARBA00023163"/>
    </source>
</evidence>
<keyword evidence="6" id="KW-1185">Reference proteome</keyword>
<keyword evidence="3" id="KW-0804">Transcription</keyword>
<dbReference type="InterPro" id="IPR018060">
    <property type="entry name" value="HTH_AraC"/>
</dbReference>
<dbReference type="RefSeq" id="WP_179282013.1">
    <property type="nucleotide sequence ID" value="NZ_FZOD01000010.1"/>
</dbReference>
<evidence type="ECO:0000313" key="5">
    <source>
        <dbReference type="EMBL" id="SNS47667.1"/>
    </source>
</evidence>
<proteinExistence type="predicted"/>
<dbReference type="Pfam" id="PF14525">
    <property type="entry name" value="AraC_binding_2"/>
    <property type="match status" value="1"/>
</dbReference>
<gene>
    <name evidence="5" type="ORF">SAMN05216276_101048</name>
</gene>
<sequence>MGILIRTRDVPAARRYDEWRSIVCDTLGPLDFRIEGDTPLRGEISAGQLGPLGVGRVQTSTPHSVHRTPGLIRRDNPDLYRVVLAISGRPALMQDGRSTQLKRGEFAIYDFGRPYELAYDSAVHLAIFGFPRTMLALPFDSVAKLTAVPITPDSGTGALAAPLLRRVALDLETYRPANAARLSTVVMDLVTMAIAERAEQTETLSEESRERTLLLRIHTFVEQHLGESDLAPGTVAAAHHVSLRYLHRLFETQDTTVAAWIRHRRLERCRKDLADPAFHNVPVGVIASRYALPDSAHFSRLFRRTYGLSPSEYRRTCLMPPG</sequence>
<feature type="domain" description="HTH araC/xylS-type" evidence="4">
    <location>
        <begin position="215"/>
        <end position="316"/>
    </location>
</feature>
<evidence type="ECO:0000256" key="1">
    <source>
        <dbReference type="ARBA" id="ARBA00023015"/>
    </source>
</evidence>
<dbReference type="Proteomes" id="UP000198282">
    <property type="component" value="Unassembled WGS sequence"/>
</dbReference>
<evidence type="ECO:0000313" key="6">
    <source>
        <dbReference type="Proteomes" id="UP000198282"/>
    </source>
</evidence>
<keyword evidence="1" id="KW-0805">Transcription regulation</keyword>
<dbReference type="PANTHER" id="PTHR46796">
    <property type="entry name" value="HTH-TYPE TRANSCRIPTIONAL ACTIVATOR RHAS-RELATED"/>
    <property type="match status" value="1"/>
</dbReference>
<reference evidence="5 6" key="1">
    <citation type="submission" date="2017-06" db="EMBL/GenBank/DDBJ databases">
        <authorList>
            <person name="Kim H.J."/>
            <person name="Triplett B.A."/>
        </authorList>
    </citation>
    <scope>NUCLEOTIDE SEQUENCE [LARGE SCALE GENOMIC DNA]</scope>
    <source>
        <strain evidence="5 6">CGMCC 4.2132</strain>
    </source>
</reference>
<dbReference type="Pfam" id="PF12833">
    <property type="entry name" value="HTH_18"/>
    <property type="match status" value="1"/>
</dbReference>
<dbReference type="SMART" id="SM00342">
    <property type="entry name" value="HTH_ARAC"/>
    <property type="match status" value="1"/>
</dbReference>
<evidence type="ECO:0000259" key="4">
    <source>
        <dbReference type="PROSITE" id="PS01124"/>
    </source>
</evidence>